<keyword evidence="4" id="KW-1185">Reference proteome</keyword>
<dbReference type="PANTHER" id="PTHR33474:SF2">
    <property type="entry name" value="TRANSMEMBRANE PROTEIN"/>
    <property type="match status" value="1"/>
</dbReference>
<gene>
    <name evidence="3" type="ORF">A4U43_C07F35460</name>
</gene>
<dbReference type="Proteomes" id="UP000243459">
    <property type="component" value="Chromosome 7"/>
</dbReference>
<name>A0A5P1EH77_ASPOF</name>
<protein>
    <submittedName>
        <fullName evidence="3">Uncharacterized protein</fullName>
    </submittedName>
</protein>
<evidence type="ECO:0000256" key="2">
    <source>
        <dbReference type="SAM" id="Phobius"/>
    </source>
</evidence>
<proteinExistence type="predicted"/>
<feature type="region of interest" description="Disordered" evidence="1">
    <location>
        <begin position="92"/>
        <end position="118"/>
    </location>
</feature>
<accession>A0A5P1EH77</accession>
<evidence type="ECO:0000256" key="1">
    <source>
        <dbReference type="SAM" id="MobiDB-lite"/>
    </source>
</evidence>
<feature type="compositionally biased region" description="Basic residues" evidence="1">
    <location>
        <begin position="108"/>
        <end position="118"/>
    </location>
</feature>
<keyword evidence="2" id="KW-0472">Membrane</keyword>
<dbReference type="PANTHER" id="PTHR33474">
    <property type="entry name" value="TRANSMEMBRANE PROTEIN"/>
    <property type="match status" value="1"/>
</dbReference>
<feature type="transmembrane region" description="Helical" evidence="2">
    <location>
        <begin position="40"/>
        <end position="59"/>
    </location>
</feature>
<dbReference type="Gramene" id="ONK65275">
    <property type="protein sequence ID" value="ONK65275"/>
    <property type="gene ID" value="A4U43_C07F35460"/>
</dbReference>
<keyword evidence="2" id="KW-1133">Transmembrane helix</keyword>
<sequence length="118" mass="13540">MCQDFYASPTQGGDYIKGDLHCLNEDTCILSLVNMGRFSLYQLVILFAFFHLIISSNGYQRMFQGTLDLQAFNPQRNFEEGTMEGMFSERMNREIENDYPGSGANNRHTPKPPGRKMK</sequence>
<dbReference type="AlphaFoldDB" id="A0A5P1EH77"/>
<evidence type="ECO:0000313" key="4">
    <source>
        <dbReference type="Proteomes" id="UP000243459"/>
    </source>
</evidence>
<reference evidence="4" key="1">
    <citation type="journal article" date="2017" name="Nat. Commun.">
        <title>The asparagus genome sheds light on the origin and evolution of a young Y chromosome.</title>
        <authorList>
            <person name="Harkess A."/>
            <person name="Zhou J."/>
            <person name="Xu C."/>
            <person name="Bowers J.E."/>
            <person name="Van der Hulst R."/>
            <person name="Ayyampalayam S."/>
            <person name="Mercati F."/>
            <person name="Riccardi P."/>
            <person name="McKain M.R."/>
            <person name="Kakrana A."/>
            <person name="Tang H."/>
            <person name="Ray J."/>
            <person name="Groenendijk J."/>
            <person name="Arikit S."/>
            <person name="Mathioni S.M."/>
            <person name="Nakano M."/>
            <person name="Shan H."/>
            <person name="Telgmann-Rauber A."/>
            <person name="Kanno A."/>
            <person name="Yue Z."/>
            <person name="Chen H."/>
            <person name="Li W."/>
            <person name="Chen Y."/>
            <person name="Xu X."/>
            <person name="Zhang Y."/>
            <person name="Luo S."/>
            <person name="Chen H."/>
            <person name="Gao J."/>
            <person name="Mao Z."/>
            <person name="Pires J.C."/>
            <person name="Luo M."/>
            <person name="Kudrna D."/>
            <person name="Wing R.A."/>
            <person name="Meyers B.C."/>
            <person name="Yi K."/>
            <person name="Kong H."/>
            <person name="Lavrijsen P."/>
            <person name="Sunseri F."/>
            <person name="Falavigna A."/>
            <person name="Ye Y."/>
            <person name="Leebens-Mack J.H."/>
            <person name="Chen G."/>
        </authorList>
    </citation>
    <scope>NUCLEOTIDE SEQUENCE [LARGE SCALE GENOMIC DNA]</scope>
    <source>
        <strain evidence="4">cv. DH0086</strain>
    </source>
</reference>
<keyword evidence="2" id="KW-0812">Transmembrane</keyword>
<evidence type="ECO:0000313" key="3">
    <source>
        <dbReference type="EMBL" id="ONK65275.1"/>
    </source>
</evidence>
<organism evidence="3 4">
    <name type="scientific">Asparagus officinalis</name>
    <name type="common">Garden asparagus</name>
    <dbReference type="NCBI Taxonomy" id="4686"/>
    <lineage>
        <taxon>Eukaryota</taxon>
        <taxon>Viridiplantae</taxon>
        <taxon>Streptophyta</taxon>
        <taxon>Embryophyta</taxon>
        <taxon>Tracheophyta</taxon>
        <taxon>Spermatophyta</taxon>
        <taxon>Magnoliopsida</taxon>
        <taxon>Liliopsida</taxon>
        <taxon>Asparagales</taxon>
        <taxon>Asparagaceae</taxon>
        <taxon>Asparagoideae</taxon>
        <taxon>Asparagus</taxon>
    </lineage>
</organism>
<dbReference type="EMBL" id="CM007387">
    <property type="protein sequence ID" value="ONK65275.1"/>
    <property type="molecule type" value="Genomic_DNA"/>
</dbReference>
<dbReference type="OrthoDB" id="747636at2759"/>